<accession>A0A7H8Q9H2</accession>
<keyword evidence="1" id="KW-0812">Transmembrane</keyword>
<keyword evidence="1" id="KW-1133">Transmembrane helix</keyword>
<keyword evidence="1" id="KW-0472">Membrane</keyword>
<dbReference type="Proteomes" id="UP000509222">
    <property type="component" value="Chromosome"/>
</dbReference>
<gene>
    <name evidence="2" type="ORF">HF394_05735</name>
</gene>
<keyword evidence="3" id="KW-1185">Reference proteome</keyword>
<proteinExistence type="predicted"/>
<feature type="transmembrane region" description="Helical" evidence="1">
    <location>
        <begin position="214"/>
        <end position="234"/>
    </location>
</feature>
<dbReference type="AlphaFoldDB" id="A0A7H8Q9H2"/>
<sequence>MKRKFALAIFALLLVVLSAPLAAKMVLEKFHMASMERQFQIESPAYLSGNYSWHGTDVSVSHDNVTDSYQDPWGESFLAADIRLAINEEIAVELPNYAVREDYTGRGQYSSHIVHFLVREKNLEKLVIFLNMSRQHIVENENGDHIGYVSDEELAFRTYTISPDGSIEKEDFLFTERDGFQTELINYSAMYPAMIGYYTDAWHSFPLFLFPFSYPFFTFILGGAILIAQVIAFLKNRFFKITG</sequence>
<dbReference type="EMBL" id="CP051177">
    <property type="protein sequence ID" value="QKX50131.1"/>
    <property type="molecule type" value="Genomic_DNA"/>
</dbReference>
<evidence type="ECO:0000313" key="2">
    <source>
        <dbReference type="EMBL" id="QKX50131.1"/>
    </source>
</evidence>
<evidence type="ECO:0000256" key="1">
    <source>
        <dbReference type="SAM" id="Phobius"/>
    </source>
</evidence>
<protein>
    <submittedName>
        <fullName evidence="2">Uncharacterized protein</fullName>
    </submittedName>
</protein>
<dbReference type="RefSeq" id="WP_176294227.1">
    <property type="nucleotide sequence ID" value="NZ_CP051177.1"/>
</dbReference>
<evidence type="ECO:0000313" key="3">
    <source>
        <dbReference type="Proteomes" id="UP000509222"/>
    </source>
</evidence>
<reference evidence="3" key="1">
    <citation type="submission" date="2020-06" db="EMBL/GenBank/DDBJ databases">
        <title>Isolation of Planomicrobium glaciei.</title>
        <authorList>
            <person name="Malisova L."/>
            <person name="Safrankova R."/>
            <person name="Jakubu V."/>
            <person name="Spanelova P."/>
        </authorList>
    </citation>
    <scope>NUCLEOTIDE SEQUENCE [LARGE SCALE GENOMIC DNA]</scope>
    <source>
        <strain evidence="3">NRL-ATB46093</strain>
    </source>
</reference>
<name>A0A7H8Q9H2_9BACL</name>
<organism evidence="2 3">
    <name type="scientific">Planococcus glaciei</name>
    <dbReference type="NCBI Taxonomy" id="459472"/>
    <lineage>
        <taxon>Bacteria</taxon>
        <taxon>Bacillati</taxon>
        <taxon>Bacillota</taxon>
        <taxon>Bacilli</taxon>
        <taxon>Bacillales</taxon>
        <taxon>Caryophanaceae</taxon>
        <taxon>Planococcus</taxon>
    </lineage>
</organism>